<keyword evidence="1" id="KW-0812">Transmembrane</keyword>
<evidence type="ECO:0000256" key="1">
    <source>
        <dbReference type="SAM" id="Phobius"/>
    </source>
</evidence>
<dbReference type="Pfam" id="PF06961">
    <property type="entry name" value="DUF1294"/>
    <property type="match status" value="1"/>
</dbReference>
<dbReference type="Proteomes" id="UP000282311">
    <property type="component" value="Unassembled WGS sequence"/>
</dbReference>
<evidence type="ECO:0000313" key="3">
    <source>
        <dbReference type="Proteomes" id="UP000282311"/>
    </source>
</evidence>
<dbReference type="InterPro" id="IPR010718">
    <property type="entry name" value="DUF1294"/>
</dbReference>
<dbReference type="RefSeq" id="WP_120749246.1">
    <property type="nucleotide sequence ID" value="NZ_RBAH01000016.1"/>
</dbReference>
<keyword evidence="1" id="KW-0472">Membrane</keyword>
<comment type="caution">
    <text evidence="2">The sequence shown here is derived from an EMBL/GenBank/DDBJ whole genome shotgun (WGS) entry which is preliminary data.</text>
</comment>
<proteinExistence type="predicted"/>
<dbReference type="OrthoDB" id="1698854at2"/>
<accession>A0A3B0C3S2</accession>
<feature type="transmembrane region" description="Helical" evidence="1">
    <location>
        <begin position="39"/>
        <end position="58"/>
    </location>
</feature>
<keyword evidence="3" id="KW-1185">Reference proteome</keyword>
<evidence type="ECO:0000313" key="2">
    <source>
        <dbReference type="EMBL" id="RKN79191.1"/>
    </source>
</evidence>
<gene>
    <name evidence="2" type="ORF">D7M11_21150</name>
</gene>
<feature type="transmembrane region" description="Helical" evidence="1">
    <location>
        <begin position="6"/>
        <end position="27"/>
    </location>
</feature>
<name>A0A3B0C3S2_9BACL</name>
<dbReference type="EMBL" id="RBAH01000016">
    <property type="protein sequence ID" value="RKN79191.1"/>
    <property type="molecule type" value="Genomic_DNA"/>
</dbReference>
<reference evidence="2 3" key="1">
    <citation type="journal article" date="2007" name="Int. J. Syst. Evol. Microbiol.">
        <title>Paenibacillus ginsengarvi sp. nov., isolated from soil from ginseng cultivation.</title>
        <authorList>
            <person name="Yoon M.H."/>
            <person name="Ten L.N."/>
            <person name="Im W.T."/>
        </authorList>
    </citation>
    <scope>NUCLEOTIDE SEQUENCE [LARGE SCALE GENOMIC DNA]</scope>
    <source>
        <strain evidence="2 3">KCTC 13059</strain>
    </source>
</reference>
<sequence>MKIAIVIYLIAINAAGFFTFGYDKLMAKKRERRVPEKRLFGIAALGGAAGAWIGMRAFRHKTKHASFTIGIPALLALNAVCIGLFIKWFV</sequence>
<keyword evidence="1" id="KW-1133">Transmembrane helix</keyword>
<feature type="transmembrane region" description="Helical" evidence="1">
    <location>
        <begin position="64"/>
        <end position="86"/>
    </location>
</feature>
<dbReference type="AlphaFoldDB" id="A0A3B0C3S2"/>
<organism evidence="2 3">
    <name type="scientific">Paenibacillus ginsengarvi</name>
    <dbReference type="NCBI Taxonomy" id="400777"/>
    <lineage>
        <taxon>Bacteria</taxon>
        <taxon>Bacillati</taxon>
        <taxon>Bacillota</taxon>
        <taxon>Bacilli</taxon>
        <taxon>Bacillales</taxon>
        <taxon>Paenibacillaceae</taxon>
        <taxon>Paenibacillus</taxon>
    </lineage>
</organism>
<protein>
    <submittedName>
        <fullName evidence="2">DUF1294 domain-containing protein</fullName>
    </submittedName>
</protein>